<dbReference type="CDD" id="cd08170">
    <property type="entry name" value="GlyDH"/>
    <property type="match status" value="1"/>
</dbReference>
<keyword evidence="14" id="KW-1185">Reference proteome</keyword>
<dbReference type="GO" id="GO:0008888">
    <property type="term" value="F:glycerol dehydrogenase (NAD+) activity"/>
    <property type="evidence" value="ECO:0007669"/>
    <property type="project" value="UniProtKB-EC"/>
</dbReference>
<feature type="binding site" evidence="11">
    <location>
        <position position="123"/>
    </location>
    <ligand>
        <name>NAD(+)</name>
        <dbReference type="ChEBI" id="CHEBI:57540"/>
    </ligand>
</feature>
<feature type="binding site" evidence="9">
    <location>
        <position position="252"/>
    </location>
    <ligand>
        <name>glycerol</name>
        <dbReference type="ChEBI" id="CHEBI:17754"/>
    </ligand>
</feature>
<dbReference type="NCBIfam" id="NF006941">
    <property type="entry name" value="PRK09423.1"/>
    <property type="match status" value="1"/>
</dbReference>
<comment type="pathway">
    <text evidence="5">Polyol metabolism; glycerol fermentation; glycerone phosphate from glycerol (oxidative route): step 1/2.</text>
</comment>
<dbReference type="EMBL" id="AASE01000005">
    <property type="protein sequence ID" value="EAT59336.1"/>
    <property type="molecule type" value="Genomic_DNA"/>
</dbReference>
<comment type="caution">
    <text evidence="13">The sequence shown here is derived from an EMBL/GenBank/DDBJ whole genome shotgun (WGS) entry which is preliminary data.</text>
</comment>
<keyword evidence="3" id="KW-0560">Oxidoreductase</keyword>
<evidence type="ECO:0000256" key="9">
    <source>
        <dbReference type="PIRSR" id="PIRSR000112-1"/>
    </source>
</evidence>
<dbReference type="Proteomes" id="UP000004162">
    <property type="component" value="Unassembled WGS sequence"/>
</dbReference>
<accession>Q0YSQ0</accession>
<evidence type="ECO:0000256" key="5">
    <source>
        <dbReference type="ARBA" id="ARBA00037918"/>
    </source>
</evidence>
<dbReference type="GO" id="GO:0046872">
    <property type="term" value="F:metal ion binding"/>
    <property type="evidence" value="ECO:0007669"/>
    <property type="project" value="UniProtKB-KW"/>
</dbReference>
<dbReference type="AlphaFoldDB" id="Q0YSQ0"/>
<protein>
    <recommendedName>
        <fullName evidence="7">Glycerol dehydrogenase</fullName>
        <ecNumber evidence="6">1.1.1.6</ecNumber>
    </recommendedName>
</protein>
<keyword evidence="4 11" id="KW-0520">NAD</keyword>
<evidence type="ECO:0000256" key="2">
    <source>
        <dbReference type="ARBA" id="ARBA00022723"/>
    </source>
</evidence>
<dbReference type="PANTHER" id="PTHR43616">
    <property type="entry name" value="GLYCEROL DEHYDROGENASE"/>
    <property type="match status" value="1"/>
</dbReference>
<evidence type="ECO:0000256" key="7">
    <source>
        <dbReference type="ARBA" id="ARBA00040132"/>
    </source>
</evidence>
<dbReference type="InterPro" id="IPR001670">
    <property type="entry name" value="ADH_Fe/GldA"/>
</dbReference>
<evidence type="ECO:0000256" key="1">
    <source>
        <dbReference type="ARBA" id="ARBA00007358"/>
    </source>
</evidence>
<comment type="catalytic activity">
    <reaction evidence="8">
        <text>glycerol + NAD(+) = dihydroxyacetone + NADH + H(+)</text>
        <dbReference type="Rhea" id="RHEA:13769"/>
        <dbReference type="ChEBI" id="CHEBI:15378"/>
        <dbReference type="ChEBI" id="CHEBI:16016"/>
        <dbReference type="ChEBI" id="CHEBI:17754"/>
        <dbReference type="ChEBI" id="CHEBI:57540"/>
        <dbReference type="ChEBI" id="CHEBI:57945"/>
        <dbReference type="EC" id="1.1.1.6"/>
    </reaction>
</comment>
<dbReference type="Gene3D" id="3.40.50.1970">
    <property type="match status" value="1"/>
</dbReference>
<dbReference type="SUPFAM" id="SSF56796">
    <property type="entry name" value="Dehydroquinate synthase-like"/>
    <property type="match status" value="1"/>
</dbReference>
<feature type="binding site" evidence="11">
    <location>
        <position position="129"/>
    </location>
    <ligand>
        <name>NAD(+)</name>
        <dbReference type="ChEBI" id="CHEBI:57540"/>
    </ligand>
</feature>
<keyword evidence="9" id="KW-0862">Zinc</keyword>
<feature type="binding site" evidence="9">
    <location>
        <position position="169"/>
    </location>
    <ligand>
        <name>glycerol</name>
        <dbReference type="ChEBI" id="CHEBI:17754"/>
    </ligand>
</feature>
<evidence type="ECO:0000256" key="3">
    <source>
        <dbReference type="ARBA" id="ARBA00023002"/>
    </source>
</evidence>
<dbReference type="PIRSF" id="PIRSF000112">
    <property type="entry name" value="Glycerol_dehydrogenase"/>
    <property type="match status" value="1"/>
</dbReference>
<evidence type="ECO:0000259" key="12">
    <source>
        <dbReference type="Pfam" id="PF00465"/>
    </source>
</evidence>
<evidence type="ECO:0000313" key="14">
    <source>
        <dbReference type="Proteomes" id="UP000004162"/>
    </source>
</evidence>
<dbReference type="RefSeq" id="WP_006365992.1">
    <property type="nucleotide sequence ID" value="NZ_AASE01000005.1"/>
</dbReference>
<proteinExistence type="inferred from homology"/>
<dbReference type="InterPro" id="IPR016205">
    <property type="entry name" value="Glycerol_DH"/>
</dbReference>
<feature type="binding site" evidence="10">
    <location>
        <position position="119"/>
    </location>
    <ligand>
        <name>glycerol</name>
        <dbReference type="ChEBI" id="CHEBI:17754"/>
    </ligand>
</feature>
<dbReference type="Gene3D" id="1.20.1090.10">
    <property type="entry name" value="Dehydroquinate synthase-like - alpha domain"/>
    <property type="match status" value="1"/>
</dbReference>
<evidence type="ECO:0000256" key="8">
    <source>
        <dbReference type="ARBA" id="ARBA00049006"/>
    </source>
</evidence>
<keyword evidence="2 9" id="KW-0479">Metal-binding</keyword>
<feature type="binding site" evidence="11">
    <location>
        <begin position="92"/>
        <end position="96"/>
    </location>
    <ligand>
        <name>NAD(+)</name>
        <dbReference type="ChEBI" id="CHEBI:57540"/>
    </ligand>
</feature>
<evidence type="ECO:0000256" key="11">
    <source>
        <dbReference type="PIRSR" id="PIRSR000112-3"/>
    </source>
</evidence>
<comment type="cofactor">
    <cofactor evidence="9">
        <name>Zn(2+)</name>
        <dbReference type="ChEBI" id="CHEBI:29105"/>
    </cofactor>
    <text evidence="9">Binds 1 zinc ion per subunit.</text>
</comment>
<comment type="similarity">
    <text evidence="1">Belongs to the iron-containing alcohol dehydrogenase family.</text>
</comment>
<gene>
    <name evidence="13" type="ORF">CferDRAFT_1484</name>
</gene>
<organism evidence="13 14">
    <name type="scientific">Chlorobium ferrooxidans DSM 13031</name>
    <dbReference type="NCBI Taxonomy" id="377431"/>
    <lineage>
        <taxon>Bacteria</taxon>
        <taxon>Pseudomonadati</taxon>
        <taxon>Chlorobiota</taxon>
        <taxon>Chlorobiia</taxon>
        <taxon>Chlorobiales</taxon>
        <taxon>Chlorobiaceae</taxon>
        <taxon>Chlorobium/Pelodictyon group</taxon>
        <taxon>Chlorobium</taxon>
    </lineage>
</organism>
<dbReference type="PANTHER" id="PTHR43616:SF5">
    <property type="entry name" value="GLYCEROL DEHYDROGENASE 1"/>
    <property type="match status" value="1"/>
</dbReference>
<feature type="binding site" evidence="11">
    <location>
        <begin position="114"/>
        <end position="117"/>
    </location>
    <ligand>
        <name>NAD(+)</name>
        <dbReference type="ChEBI" id="CHEBI:57540"/>
    </ligand>
</feature>
<evidence type="ECO:0000256" key="4">
    <source>
        <dbReference type="ARBA" id="ARBA00023027"/>
    </source>
</evidence>
<dbReference type="PROSITE" id="PS00060">
    <property type="entry name" value="ADH_IRON_2"/>
    <property type="match status" value="1"/>
</dbReference>
<dbReference type="EC" id="1.1.1.6" evidence="6"/>
<feature type="domain" description="Alcohol dehydrogenase iron-type/glycerol dehydrogenase GldA" evidence="12">
    <location>
        <begin position="8"/>
        <end position="152"/>
    </location>
</feature>
<evidence type="ECO:0000313" key="13">
    <source>
        <dbReference type="EMBL" id="EAT59336.1"/>
    </source>
</evidence>
<dbReference type="InterPro" id="IPR018211">
    <property type="entry name" value="ADH_Fe_CS"/>
</dbReference>
<reference evidence="13 14" key="1">
    <citation type="submission" date="2006-07" db="EMBL/GenBank/DDBJ databases">
        <title>Annotation of the draft genome assembly of Chlorobium ferroxidans DSM 13031.</title>
        <authorList>
            <consortium name="US DOE Joint Genome Institute (JGI-ORNL)"/>
            <person name="Larimer F."/>
            <person name="Land M."/>
            <person name="Hauser L."/>
        </authorList>
    </citation>
    <scope>NUCLEOTIDE SEQUENCE [LARGE SCALE GENOMIC DNA]</scope>
    <source>
        <strain evidence="13 14">DSM 13031</strain>
    </source>
</reference>
<name>Q0YSQ0_9CHLB</name>
<reference evidence="13 14" key="2">
    <citation type="submission" date="2006-07" db="EMBL/GenBank/DDBJ databases">
        <title>Sequencing of the draft genome and assembly of Chlorobium ferroxidans DSM 13031.</title>
        <authorList>
            <consortium name="US DOE Joint Genome Institute (JGI-PGF)"/>
            <person name="Copeland A."/>
            <person name="Lucas S."/>
            <person name="Lapidus A."/>
            <person name="Barry K."/>
            <person name="Glavina del Rio T."/>
            <person name="Dalin E."/>
            <person name="Tice H."/>
            <person name="Bruce D."/>
            <person name="Pitluck S."/>
            <person name="Richardson P."/>
        </authorList>
    </citation>
    <scope>NUCLEOTIDE SEQUENCE [LARGE SCALE GENOMIC DNA]</scope>
    <source>
        <strain evidence="13 14">DSM 13031</strain>
    </source>
</reference>
<dbReference type="Pfam" id="PF00465">
    <property type="entry name" value="Fe-ADH"/>
    <property type="match status" value="1"/>
</dbReference>
<dbReference type="PROSITE" id="PS00913">
    <property type="entry name" value="ADH_IRON_1"/>
    <property type="match status" value="1"/>
</dbReference>
<feature type="binding site" evidence="9">
    <location>
        <position position="269"/>
    </location>
    <ligand>
        <name>glycerol</name>
        <dbReference type="ChEBI" id="CHEBI:17754"/>
    </ligand>
</feature>
<sequence>MLQKALFPGKYIQGAGALGELPALVRLFGNRGMILASPSVYTAVLPESGLDLKGSSLQAERFGGECSEKELSRVAALIAENRADVLVGMGGGKTIDTAKIAADRAGIPVIIVPTIASTDAPCSGCAVIYTEEGVYESACYQKSNPAAVLVDTEIIAKAPVRFLVAGMGDALATWFEANSCSRTQSSNECGGLSTLTGLSLARLCYDTLIQYGPSARIAAKQHIITPALEHIVEANILLSGVGFESGGLASAHSIHNGLTALAETHAFYHGEKVAFGLLAGLQLTDASPDVSEQVYAFCEEVGLPTTLADIGLRDFDRERLMPAAVKACAPAEFIHHEAGSITPEKVLQAMLMADAIGASRKKRQNA</sequence>
<dbReference type="GO" id="GO:0005829">
    <property type="term" value="C:cytosol"/>
    <property type="evidence" value="ECO:0007669"/>
    <property type="project" value="TreeGrafter"/>
</dbReference>
<evidence type="ECO:0000256" key="6">
    <source>
        <dbReference type="ARBA" id="ARBA00039147"/>
    </source>
</evidence>
<evidence type="ECO:0000256" key="10">
    <source>
        <dbReference type="PIRSR" id="PIRSR000112-2"/>
    </source>
</evidence>
<dbReference type="OrthoDB" id="5198708at2"/>